<reference evidence="1" key="1">
    <citation type="submission" date="2014-12" db="EMBL/GenBank/DDBJ databases">
        <title>Insight into the proteome of Arion vulgaris.</title>
        <authorList>
            <person name="Aradska J."/>
            <person name="Bulat T."/>
            <person name="Smidak R."/>
            <person name="Sarate P."/>
            <person name="Gangsoo J."/>
            <person name="Sialana F."/>
            <person name="Bilban M."/>
            <person name="Lubec G."/>
        </authorList>
    </citation>
    <scope>NUCLEOTIDE SEQUENCE</scope>
    <source>
        <tissue evidence="1">Skin</tissue>
    </source>
</reference>
<dbReference type="EMBL" id="HACG01028471">
    <property type="protein sequence ID" value="CEK75336.1"/>
    <property type="molecule type" value="Transcribed_RNA"/>
</dbReference>
<sequence>MDLELYVPLDPLVQSRRTLTSKSEFPFITAVRHASLTLATKSFSLSPFPKYKDAKVILFLAYLTSVLGLHKIVQVL</sequence>
<protein>
    <submittedName>
        <fullName evidence="1">Uncharacterized protein</fullName>
    </submittedName>
</protein>
<organism evidence="1">
    <name type="scientific">Arion vulgaris</name>
    <dbReference type="NCBI Taxonomy" id="1028688"/>
    <lineage>
        <taxon>Eukaryota</taxon>
        <taxon>Metazoa</taxon>
        <taxon>Spiralia</taxon>
        <taxon>Lophotrochozoa</taxon>
        <taxon>Mollusca</taxon>
        <taxon>Gastropoda</taxon>
        <taxon>Heterobranchia</taxon>
        <taxon>Euthyneura</taxon>
        <taxon>Panpulmonata</taxon>
        <taxon>Eupulmonata</taxon>
        <taxon>Stylommatophora</taxon>
        <taxon>Helicina</taxon>
        <taxon>Arionoidea</taxon>
        <taxon>Arionidae</taxon>
        <taxon>Arion</taxon>
    </lineage>
</organism>
<evidence type="ECO:0000313" key="1">
    <source>
        <dbReference type="EMBL" id="CEK75336.1"/>
    </source>
</evidence>
<proteinExistence type="predicted"/>
<gene>
    <name evidence="1" type="primary">ORF95034</name>
</gene>
<dbReference type="AlphaFoldDB" id="A0A0B7A5M8"/>
<name>A0A0B7A5M8_9EUPU</name>
<accession>A0A0B7A5M8</accession>